<feature type="domain" description="PTS EIIA type-2" evidence="5">
    <location>
        <begin position="545"/>
        <end position="697"/>
    </location>
</feature>
<feature type="domain" description="PRD" evidence="7">
    <location>
        <begin position="311"/>
        <end position="416"/>
    </location>
</feature>
<reference evidence="8" key="1">
    <citation type="submission" date="2022-06" db="EMBL/GenBank/DDBJ databases">
        <title>Aquibacillus sp. a new bacterium isolated from soil saline samples.</title>
        <authorList>
            <person name="Galisteo C."/>
            <person name="De La Haba R."/>
            <person name="Sanchez-Porro C."/>
            <person name="Ventosa A."/>
        </authorList>
    </citation>
    <scope>NUCLEOTIDE SEQUENCE</scope>
    <source>
        <strain evidence="8">3ASR75-11</strain>
    </source>
</reference>
<dbReference type="SUPFAM" id="SSF63520">
    <property type="entry name" value="PTS-regulatory domain, PRD"/>
    <property type="match status" value="2"/>
</dbReference>
<evidence type="ECO:0000256" key="3">
    <source>
        <dbReference type="ARBA" id="ARBA00023015"/>
    </source>
</evidence>
<evidence type="ECO:0000313" key="8">
    <source>
        <dbReference type="EMBL" id="MDC3423309.1"/>
    </source>
</evidence>
<keyword evidence="1" id="KW-0808">Transferase</keyword>
<protein>
    <submittedName>
        <fullName evidence="8">BglG family transcription antiterminator</fullName>
    </submittedName>
</protein>
<accession>A0A9X4AKY2</accession>
<dbReference type="PROSITE" id="PS51099">
    <property type="entry name" value="PTS_EIIB_TYPE_2"/>
    <property type="match status" value="1"/>
</dbReference>
<feature type="domain" description="PTS EIIB type-2" evidence="6">
    <location>
        <begin position="419"/>
        <end position="508"/>
    </location>
</feature>
<organism evidence="8 9">
    <name type="scientific">Terrihalobacillus insolitus</name>
    <dbReference type="NCBI Taxonomy" id="2950438"/>
    <lineage>
        <taxon>Bacteria</taxon>
        <taxon>Bacillati</taxon>
        <taxon>Bacillota</taxon>
        <taxon>Bacilli</taxon>
        <taxon>Bacillales</taxon>
        <taxon>Bacillaceae</taxon>
        <taxon>Terrihalobacillus</taxon>
    </lineage>
</organism>
<dbReference type="Proteomes" id="UP001145050">
    <property type="component" value="Unassembled WGS sequence"/>
</dbReference>
<dbReference type="InterPro" id="IPR013196">
    <property type="entry name" value="HTH_11"/>
</dbReference>
<evidence type="ECO:0000256" key="1">
    <source>
        <dbReference type="ARBA" id="ARBA00022679"/>
    </source>
</evidence>
<dbReference type="InterPro" id="IPR002178">
    <property type="entry name" value="PTS_EIIA_type-2_dom"/>
</dbReference>
<keyword evidence="2" id="KW-0677">Repeat</keyword>
<dbReference type="CDD" id="cd05568">
    <property type="entry name" value="PTS_IIB_bgl_like"/>
    <property type="match status" value="1"/>
</dbReference>
<evidence type="ECO:0000259" key="6">
    <source>
        <dbReference type="PROSITE" id="PS51099"/>
    </source>
</evidence>
<evidence type="ECO:0000259" key="5">
    <source>
        <dbReference type="PROSITE" id="PS51094"/>
    </source>
</evidence>
<dbReference type="PANTHER" id="PTHR30185:SF18">
    <property type="entry name" value="TRANSCRIPTIONAL REGULATOR MTLR"/>
    <property type="match status" value="1"/>
</dbReference>
<dbReference type="AlphaFoldDB" id="A0A9X4AKY2"/>
<dbReference type="EMBL" id="JAMQKB010000001">
    <property type="protein sequence ID" value="MDC3423309.1"/>
    <property type="molecule type" value="Genomic_DNA"/>
</dbReference>
<dbReference type="Pfam" id="PF00359">
    <property type="entry name" value="PTS_EIIA_2"/>
    <property type="match status" value="1"/>
</dbReference>
<dbReference type="InterPro" id="IPR036388">
    <property type="entry name" value="WH-like_DNA-bd_sf"/>
</dbReference>
<gene>
    <name evidence="8" type="ORF">NC797_02155</name>
</gene>
<evidence type="ECO:0000256" key="2">
    <source>
        <dbReference type="ARBA" id="ARBA00022737"/>
    </source>
</evidence>
<proteinExistence type="predicted"/>
<dbReference type="RefSeq" id="WP_272434985.1">
    <property type="nucleotide sequence ID" value="NZ_JAMQKB010000001.1"/>
</dbReference>
<dbReference type="SUPFAM" id="SSF55804">
    <property type="entry name" value="Phoshotransferase/anion transport protein"/>
    <property type="match status" value="1"/>
</dbReference>
<dbReference type="InterPro" id="IPR036634">
    <property type="entry name" value="PRD_sf"/>
</dbReference>
<dbReference type="Pfam" id="PF00874">
    <property type="entry name" value="PRD"/>
    <property type="match status" value="2"/>
</dbReference>
<dbReference type="Pfam" id="PF08279">
    <property type="entry name" value="HTH_11"/>
    <property type="match status" value="2"/>
</dbReference>
<comment type="caution">
    <text evidence="8">The sequence shown here is derived from an EMBL/GenBank/DDBJ whole genome shotgun (WGS) entry which is preliminary data.</text>
</comment>
<dbReference type="Gene3D" id="3.40.930.10">
    <property type="entry name" value="Mannitol-specific EII, Chain A"/>
    <property type="match status" value="1"/>
</dbReference>
<dbReference type="PROSITE" id="PS51372">
    <property type="entry name" value="PRD_2"/>
    <property type="match status" value="2"/>
</dbReference>
<dbReference type="PANTHER" id="PTHR30185">
    <property type="entry name" value="CRYPTIC BETA-GLUCOSIDE BGL OPERON ANTITERMINATOR"/>
    <property type="match status" value="1"/>
</dbReference>
<dbReference type="Gene3D" id="3.40.50.2300">
    <property type="match status" value="1"/>
</dbReference>
<keyword evidence="3" id="KW-0805">Transcription regulation</keyword>
<dbReference type="InterPro" id="IPR011608">
    <property type="entry name" value="PRD"/>
</dbReference>
<dbReference type="InterPro" id="IPR013011">
    <property type="entry name" value="PTS_EIIB_2"/>
</dbReference>
<dbReference type="InterPro" id="IPR036095">
    <property type="entry name" value="PTS_EIIB-like_sf"/>
</dbReference>
<keyword evidence="4" id="KW-0804">Transcription</keyword>
<dbReference type="Gene3D" id="1.10.10.10">
    <property type="entry name" value="Winged helix-like DNA-binding domain superfamily/Winged helix DNA-binding domain"/>
    <property type="match status" value="2"/>
</dbReference>
<dbReference type="GO" id="GO:0009401">
    <property type="term" value="P:phosphoenolpyruvate-dependent sugar phosphotransferase system"/>
    <property type="evidence" value="ECO:0007669"/>
    <property type="project" value="InterPro"/>
</dbReference>
<dbReference type="SUPFAM" id="SSF46785">
    <property type="entry name" value="Winged helix' DNA-binding domain"/>
    <property type="match status" value="2"/>
</dbReference>
<dbReference type="GO" id="GO:0006355">
    <property type="term" value="P:regulation of DNA-templated transcription"/>
    <property type="evidence" value="ECO:0007669"/>
    <property type="project" value="InterPro"/>
</dbReference>
<dbReference type="InterPro" id="IPR050661">
    <property type="entry name" value="BglG_antiterminators"/>
</dbReference>
<keyword evidence="9" id="KW-1185">Reference proteome</keyword>
<evidence type="ECO:0000259" key="7">
    <source>
        <dbReference type="PROSITE" id="PS51372"/>
    </source>
</evidence>
<dbReference type="SUPFAM" id="SSF52794">
    <property type="entry name" value="PTS system IIB component-like"/>
    <property type="match status" value="1"/>
</dbReference>
<dbReference type="Gene3D" id="1.10.1790.10">
    <property type="entry name" value="PRD domain"/>
    <property type="match status" value="2"/>
</dbReference>
<evidence type="ECO:0000313" key="9">
    <source>
        <dbReference type="Proteomes" id="UP001145050"/>
    </source>
</evidence>
<sequence>MYISGRERKLLELLLLAQDEVTMKDLADTLEVSTRTVHRDLKHVEEILNTYNLTLHKKSGVGIHISGTDQNKENLEVELFHVTHTDYTQEERQAIILMTLLESNEPIKLFSLASELQVTIATISNDLDKMEEQIKDDHLTLIRKRGYGVKIEGKEENKRATLSNLITQYVDEYDFISMVRENIQKKSKQQFDTISNRLLGLVDPAKLHVIEKRVEHIRKQLPYGLADSAHIGLVVHLALAVERLQQGELIHFDQEYLEQIKETKEYELAERLVHDLETTLKMNIPSDEIGYITMHLMGAKLRFDRHYHIEDSSLNIAYKAKELISYIGEHLGEDLSHQDQLLNDLVGHLKPTIYRLKQNMKIKNPMIDDIIKDYHDLFSLIEDGVHRLFPEITFPKEEIGFLVLHFAAALMQEEEQLELKALVVCSSGIGTAKMLATRLMQKIPEIKEVDKQSLFDLEQTDVSNYDIVVSTIPLKEIEKEYMLTSPVLTPSEIKNIQLMIKRIKVNKRMGRKQQIHAEQPKKTEQSSDTIGQLQTIRNYSNVIWDLIDGFCVLEIKDKKPIEHILSVACDQLEKEEVLSDKAEVFEKLIKREKMGGLGIPNTKLALYHTRSNSIRKPTFQIYRLAHPVPVQGMDNQQVSIDHVLLMLAAEQTDQEVLEVLSFLSGLIIREQDVFQSGDENEIRQFLSYHLQQFLNEKLSYLEKG</sequence>
<evidence type="ECO:0000256" key="4">
    <source>
        <dbReference type="ARBA" id="ARBA00023163"/>
    </source>
</evidence>
<dbReference type="InterPro" id="IPR036390">
    <property type="entry name" value="WH_DNA-bd_sf"/>
</dbReference>
<dbReference type="InterPro" id="IPR016152">
    <property type="entry name" value="PTrfase/Anion_transptr"/>
</dbReference>
<name>A0A9X4AKY2_9BACI</name>
<dbReference type="GO" id="GO:0008982">
    <property type="term" value="F:protein-N(PI)-phosphohistidine-sugar phosphotransferase activity"/>
    <property type="evidence" value="ECO:0007669"/>
    <property type="project" value="InterPro"/>
</dbReference>
<feature type="domain" description="PRD" evidence="7">
    <location>
        <begin position="201"/>
        <end position="306"/>
    </location>
</feature>
<dbReference type="PROSITE" id="PS51094">
    <property type="entry name" value="PTS_EIIA_TYPE_2"/>
    <property type="match status" value="1"/>
</dbReference>